<evidence type="ECO:0008006" key="4">
    <source>
        <dbReference type="Google" id="ProtNLM"/>
    </source>
</evidence>
<feature type="chain" id="PRO_5013466756" description="DUF4124 domain-containing protein" evidence="2">
    <location>
        <begin position="24"/>
        <end position="173"/>
    </location>
</feature>
<dbReference type="AlphaFoldDB" id="A0A0S4TN43"/>
<proteinExistence type="predicted"/>
<protein>
    <recommendedName>
        <fullName evidence="4">DUF4124 domain-containing protein</fullName>
    </recommendedName>
</protein>
<accession>A0A0S4TN43</accession>
<dbReference type="EMBL" id="LN899819">
    <property type="protein sequence ID" value="CUV11401.1"/>
    <property type="molecule type" value="Genomic_DNA"/>
</dbReference>
<evidence type="ECO:0000313" key="3">
    <source>
        <dbReference type="EMBL" id="CUV11401.1"/>
    </source>
</evidence>
<reference evidence="3" key="1">
    <citation type="submission" date="2015-10" db="EMBL/GenBank/DDBJ databases">
        <authorList>
            <person name="Gilbert D.G."/>
        </authorList>
    </citation>
    <scope>NUCLEOTIDE SEQUENCE</scope>
    <source>
        <strain evidence="3">Phyl III-seqv23</strain>
    </source>
</reference>
<dbReference type="PROSITE" id="PS51257">
    <property type="entry name" value="PROKAR_LIPOPROTEIN"/>
    <property type="match status" value="1"/>
</dbReference>
<evidence type="ECO:0000256" key="2">
    <source>
        <dbReference type="SAM" id="SignalP"/>
    </source>
</evidence>
<gene>
    <name evidence="3" type="ORF">RUN39_v1_130006</name>
</gene>
<feature type="compositionally biased region" description="Basic and acidic residues" evidence="1">
    <location>
        <begin position="94"/>
        <end position="125"/>
    </location>
</feature>
<keyword evidence="2" id="KW-0732">Signal</keyword>
<evidence type="ECO:0000256" key="1">
    <source>
        <dbReference type="SAM" id="MobiDB-lite"/>
    </source>
</evidence>
<feature type="signal peptide" evidence="2">
    <location>
        <begin position="1"/>
        <end position="23"/>
    </location>
</feature>
<organism evidence="3">
    <name type="scientific">Ralstonia solanacearum</name>
    <name type="common">Pseudomonas solanacearum</name>
    <dbReference type="NCBI Taxonomy" id="305"/>
    <lineage>
        <taxon>Bacteria</taxon>
        <taxon>Pseudomonadati</taxon>
        <taxon>Pseudomonadota</taxon>
        <taxon>Betaproteobacteria</taxon>
        <taxon>Burkholderiales</taxon>
        <taxon>Burkholderiaceae</taxon>
        <taxon>Ralstonia</taxon>
        <taxon>Ralstonia solanacearum species complex</taxon>
    </lineage>
</organism>
<dbReference type="PATRIC" id="fig|305.106.peg.740"/>
<feature type="compositionally biased region" description="Low complexity" evidence="1">
    <location>
        <begin position="75"/>
        <end position="91"/>
    </location>
</feature>
<sequence>MKRLHVLLPATAALIALACPVHAQWAWQWRDEKGQMVYSDVAPPPSIPPSRIVRNPNGQMSTAYEALPAPASGVKAADPKAPAKPGQAAPDPDAELRKRLADRAKHEQEDAQKAEQAQRRQADCERLRNETAYLQGGRRYATPQADGTLSYMDDAQRAAAIQRNQTDLSANCS</sequence>
<name>A0A0S4TN43_RALSL</name>
<feature type="region of interest" description="Disordered" evidence="1">
    <location>
        <begin position="64"/>
        <end position="125"/>
    </location>
</feature>